<feature type="domain" description="Filamentous haemagglutinin FhaB/tRNA nuclease CdiA-like TPS" evidence="2">
    <location>
        <begin position="38"/>
        <end position="151"/>
    </location>
</feature>
<dbReference type="SMART" id="SM00912">
    <property type="entry name" value="Haemagg_act"/>
    <property type="match status" value="1"/>
</dbReference>
<gene>
    <name evidence="3" type="ORF">SAMN05660443_2850</name>
</gene>
<keyword evidence="4" id="KW-1185">Reference proteome</keyword>
<feature type="signal peptide" evidence="1">
    <location>
        <begin position="1"/>
        <end position="40"/>
    </location>
</feature>
<proteinExistence type="predicted"/>
<dbReference type="InterPro" id="IPR050909">
    <property type="entry name" value="Bact_Autotransporter_VF"/>
</dbReference>
<dbReference type="STRING" id="1122252.SAMN05660443_2850"/>
<dbReference type="NCBIfam" id="TIGR01901">
    <property type="entry name" value="adhes_NPXG"/>
    <property type="match status" value="1"/>
</dbReference>
<protein>
    <recommendedName>
        <fullName evidence="2">Filamentous haemagglutinin FhaB/tRNA nuclease CdiA-like TPS domain-containing protein</fullName>
    </recommendedName>
</protein>
<accession>A0A1I1JUH8</accession>
<dbReference type="InterPro" id="IPR012334">
    <property type="entry name" value="Pectin_lyas_fold"/>
</dbReference>
<dbReference type="EMBL" id="FOLH01000008">
    <property type="protein sequence ID" value="SFC49463.1"/>
    <property type="molecule type" value="Genomic_DNA"/>
</dbReference>
<dbReference type="InterPro" id="IPR008638">
    <property type="entry name" value="FhaB/CdiA-like_TPS"/>
</dbReference>
<sequence>MTKKARKSGSTSPIISELHKLAPTALAAALLALGGTSALAGPSGGNVVGGEGNISKPDSNTTNIHQHSDRLAIEWDSFNVKKGQSVNFYQPSSSSFVLNQILDANASVIRGQINANGNVVLVNPNGLHFTDTATLNVGSLIASGHSLSVDDFMDGYLQFQREQDKSGRVINQGTINAATGGSVTLLGSSVENSGQIYAQAGRIHLAVGERITVDFDGDGLMRFAVDKALLENIEGLDAAIKNTGTLEANGGHIVMDGRIAQDIFSQVVNNEGIVKAGRIENNGGSIRLVGSGGSDSSVVNTGQLDASAQDAHSDGGQITLNAQDSTLLVSGDSHLDATSQNQQGGQIHLFGENIGLSGNTQVNVSGASDGGEILVGGDLQGKNPDIPNAQRVVVTSGVHLKADATDNGDGGRIITWADDWTRFSGSLSARGGEKGGDGGFAEVSGKKNLSYSGMADLRAPKGKTGTLLLDPENITIVDASDGDSDQDDQLSPDPEVLFAEDDDGAVDYTISNATINKQTADVILQATNDIDVNAAISMENENVGLTFQAGNDITINASIVTQGGHIHLEADSPHSTTGGGSGDGDITITSNGSLTTNGGTATGANITLIFGDQLRTEGDINAGDGDIFAAHSTNDRTLNFRNNNQGHIRSDQLHRFNTNGTLTLGRAITAGADGTGAGDTLTAQDITVNNNDFKPSTANANTYHLLASDSIDIGGNDLDVEGSALILETTSNANGGHITGSGEVAAEAIKLLAAGNFTISGAITGNSILLEAGGNIGEDSTTRITTNTNSLTALAGNSAWITNTGSDEATLAGSAGSTFDVVHSGSNLSIGSGADAADDPVNGINAEAIEVTVTGANNLTVDQAVTATNGAIALSSEQDLNINQALQATSNLNLSATGDITTTTDGTISSTTAGDVSLSGANLTLASNLSTTDGDISLTATNALALNDGAITAVDASGDESRIELNAATITQDVAHDGLIADQLKVTSTTAGDITLDNSNNNVGVLAADITDGDLTFTNSAGLELGSVGATSGIKADAFELILDSGDLSITQMVTVDSLIWSISGGVTLSNELTAATSTEENINITAGGSFITDNSSSIITSNGGDISLTASSFDLQLGEINADTGGLKLEAISDTNASSAITQDGGHGGITASSLLIILAGNGTNRSVNLGNSNNTIGRLAGKAEDDGSIGEFRLTSNTSLTIDELDSVQGITTFGDIFLETTGSADLIIDHQLESTDGSLQATTADGSIKLAANISTATTQIYSGAVTLEENTTFTADDGGTLALITFEETINSSAGDGRTLTLVGNAQFDEAVGGATDGELGSLSVTGTTSLAGNITTSGIQNYTGAVILTDDAILATTDNNITFGSTIDGTQALTLDAGTGTVSFATGVGGDDALDSLNITAGTINLPASIETTGTQTYNGAVILEQNTTLTAEDGGTLALITFAGTVNSSATDARTLTLNANAQFDEAVGGDADGELGSLSVTGTTSLAGNITTSGIQNYTGAVTLTDDAILTNSASDIDFGSTIDGAQAITLDAGTATVTLGGDVGSATALTSLNITADTINLPASIETTGTQTYSGAVTLEQNTTLTANDGGTLGLITFAGTVNSSTNDGHTLALVGNAQFDETVGAATDGELGSLSVSGTTSLAGNITTSGIQNYTGAVTLTDDAILTTSASDIDFGSTIDGAQALTLDGGTAAITLNGDVGEDTALTSLNITADTINLPASIETTGTQTYSGAVILEQDTTLTAEDGGTLGLITFVETVNSSATNERTLTLNANAQFNAAVGGETDGKLGSLSVTGATSLAANITTLGTQNYTGSVTLEDDATLATTNNNIDFGSTIDGAHELTLDAGTGTVSFAAGVGGDDALDSLNITASSIKLPANITTTGAQTYSGAVTLEQNTTLTAEDGGTLGLITFAETVNSSADDEHTLTLNANAQFDAAVGGATDGELGSLSVSGTTSLASNITTTNAQQYTGAVTLAGDSTLTTANSNIAFDSTLDGSHNLVLTAGTGTATFGDVAGGTNELNSLDVTASTINLGGNITTSGTQNYTGAVNLNANATLTTSASDIDFSSTINGAHSLTLVAGTGAVTFEDVVGNNDALDSLNITADTISLGGSVTTTGIQTYKGTVTLEQNTTLTADDGGTLALITFEDTVNSSASDGRTLTLIGNAQFDEAVGGATDGELGSLSVTGTTSLAGSITTLGTQNYTGAVTLEDDATLATTNNNIDFGSTIDGTQALTLDAGTATVTWGGDIGSATALTSLNITADTINLPASITTTGAQTYSGAVTLEQDTVLTANDGGTLALITFEETVNSSATDGHTLILNANAQFDEAVGGSADGELGSLSVTGTTSLAGSITTLGTQNYTGAVTLTDDTHFTAADSNISFGSTIDGDHALILDAGTAAITLNDDVGEDAELTSLNVTASTINLGGKVTTTGTQTYSGSVVLEQDITLTAENGGTLALITFEEAVNSSAGDGHTLTLVGNAQFDEAVGGATDGELGSLSVSGATSLAANITTTGTQNYTGEVTLAGGNSVQELTGATVTFASNVLATTDTQEGLLITGDAEFGGDIGTSGVRLQSLAVTGTTTLGGGVFTDSTQQYTGALTLTDDTHLTAVDSNISFGSTIDGDHALTLDTGTAAVTLGGALGEDTELTSLNVTAGTINLGGKVTTTGAQTYSGAVTLEQDTTLTADDSGTLQLITFEGAVNSSAGDGRTLTLNANAQFDGVLGGGTDGELGSLNVSGTTSLAGSITTLGTQNYTGALTLEGNATLATTDSNIDFGSTLDGTHNLILATGDGVIIFEDAVGGTDELSSLDVTASTINLGGNMTTTNAQNYTGAVNLDADITLATSNSNIGFSSTIDGTQALTLDAGTATVTLGDDVGSATALTSLNVAADIINVDGNITTTGTQIYSGAVILEQDTTLTANDGGTLALITFAETVNSSTNDRHTLALAGNAQFDEAVGGATDGELGSLSVSGATSLVANITTTGTQNYTGAVTLADDAALSTTDSNITFGSTIDGTHDLTLNTGTGTVTFEGVVGGDNELSSLDITANTINLGGNITTSGTQNYTGAVNLNADATLTATDSDIDFNSTINGAQNLTLVAGTGAITFEDVVGGDDALDSLNIMASSISLPANIETTGTQTYDGAVILEQDTTLTAEDGGTLGLITFAKTVNSNATDGHTLALVGNAQFNAAVGGEADGELGSLSVSGTTSLTGNITTTGIQGYSGDVTLAGGNTIQELTGSTIIFDSNVLATTNTEEGLLITGNAEFGSDVGASGIQLQSLAVTGTTSLAGNVFTDGAQQYTGAVTLTGGNRTHEIAGSSVTFESNVLATTNAEEGLLITGNAEFGGDTGTLGIQLQSLAVTGTTSLAGDVFTDGTQQYTGAVTLTGDAQLTAANSNISFGATIDGAQVLTLDAGTAAVTLDGALGGDTELANLDVTANTINLGGHITTAGTQNYTGAVNLNADTTLTTTDSDIDFSSTINGTHSLTLVAGTGAVTFESVIGSDDALTSLEVIASTINLGGHITTAGTQNYTGAVNLNTDATLTTTNSDIEFSATIDGDQSLTLDVGTATTSLSGALGSNTELNSLNITANTINLGDNITTAGTQNYTGAISLNTDIALITTNSAIEFSSTIDGNHALTLNTGTATVALGDDVGSAAALTNLNITADTINLPASIETTDTQTYSGAVILEQDTTLTADDGDTLQLITFEDTVNSSAGDGRTLTLNANAQFDAAVGGSANGELGSLSVAGTTSLAGNITTSGIQNYTGAVTLADDAALSTTDSNITFGSTINGTHDLTLNAGTETASFAGVVGGTDELNSLDITASTINLGGNITTSGTQNYTGAVNLNADATLTTSANDIEFNSTIDGDQSLVLNAGTARVTLGGALGGNTQLTNLDIAADTISLGGNITTAGAQNYSGAINLDTDITLVTTNSAIEFNTTIDGNQAFTLDAGTGAVTLGGILGGDAELASLDITAGTINLGGNITTGGAQNYTGAVNLNTDATLATTNSNITFASTLDGAHFLTIDAGNADLSFLGAVGDTTPLTGLAITAGTIEVADKLQTTGSQTYSGNFTLTENTQITTDNEDISFSSGILGQDYSLEIIAGTGDISLEKAENLADLTLTSAHNISLSDEIQINSGGTFEITSASGLTQLAADTEIYADHILISSAVLEFGNQVSLDTSGLDNGSVKLFTDKFTALGELDVIAGDTTGIASLAAQDTSATILVCLTGDCSTAGISGDIALYTLTSDIQVTASQVHIGSQETGEEHQGDIVLRNLQVPFDLEVTTLGTDKNITLEGGYDSTSGSGSDSGSLRLIAGNGSILLNGDIATHSNLVFEDAVVLQQDINLTSSQGNIHFQSTIDAANADTQSLNLEASNGNLTLDAAVGGTTRLNNLTIAEAVDTQLNNTSLAGSLNQDAGSGTTTLSGALQASNISLEVNSLILDGINLDTSDANGNISLFIDELLTIGVGTVIDAGTGTVSLATSTETNSLEICSGTACEALGTYDTQYDLADLSINAGDITFGREAHTGNITLQGIAFDYEMKVQNTGQIFVEGALDGTIDGAGSLILDAGTEGSILLKGNIETSGIQEYLSEVQLNGDLALTTDKSNIRFTNLLTSTNGNQYDLEISTGLNTDSDPSWTVFFEGQISEINNLIITQADNINLGGQVNLSGQFDIEQASGTLEFQSGLSLVATSLEFNSQRIEFAAGDSIQLTTLDNGNVELITDDLSISGNLDINAGSGTITLAPQNVGTDLLVCSGISCAGVNAGAGEALYDIGNEFTFNEDATFQVGQANHEGNITLYAFTPSYEFSLSNTAGGSITLEGAFTSDHDLTLSSGSGGIYINDEINLAAGGSLTAIADSGNASIYLGADITTNSAQQSYTGALVLEADRRLTASSVSFSDGISGQNHELVIDGNWLFTGTTTDLASLEVTGETTLNDSITTSGNQNYAQEVTLSGVSSFTSTSGSITMSNGLDADNQDLTIDGDWIFQGSAINLNSLTVTGNAEIGSSVTSTQDQTYQGTLALLDNTTLESNSGSINFQGNLQGNNHNLTIQGLLDLTANLAGVDLFQVSGAATLEGNRTLEASALTFAASVTGDDNDLSIAGDTTFNGAVSQLGALVIDGTLDLQASLDAASLSVSNSANLAGDVTTTGTQTYSGAVTLEGNRTLEASALTFAATLTGDDTGDLTLTGNWNQQGQVTDIRNLSVTGTSTLTANVTTTGNQNYQNQIILDASNLTLEANQITLSDGIDGQNHGLVIDGNWLFTGTTTDLASLEVTGETTLNDSITTSGNQSYGQEVTLSGVSSFTSTSGSITMSNGLDADNQDLTIDGDWIFQGSAINLNSLTVTG</sequence>
<keyword evidence="1" id="KW-0732">Signal</keyword>
<dbReference type="Gene3D" id="2.160.20.10">
    <property type="entry name" value="Single-stranded right-handed beta-helix, Pectin lyase-like"/>
    <property type="match status" value="1"/>
</dbReference>
<dbReference type="PANTHER" id="PTHR12338">
    <property type="entry name" value="AUTOTRANSPORTER"/>
    <property type="match status" value="1"/>
</dbReference>
<evidence type="ECO:0000313" key="4">
    <source>
        <dbReference type="Proteomes" id="UP000199058"/>
    </source>
</evidence>
<feature type="non-terminal residue" evidence="3">
    <location>
        <position position="5359"/>
    </location>
</feature>
<evidence type="ECO:0000313" key="3">
    <source>
        <dbReference type="EMBL" id="SFC49463.1"/>
    </source>
</evidence>
<name>A0A1I1JUH8_9GAMM</name>
<feature type="chain" id="PRO_5011686866" description="Filamentous haemagglutinin FhaB/tRNA nuclease CdiA-like TPS domain-containing protein" evidence="1">
    <location>
        <begin position="41"/>
        <end position="5359"/>
    </location>
</feature>
<dbReference type="PANTHER" id="PTHR12338:SF5">
    <property type="entry name" value="ANTIGEN 43-RELATED"/>
    <property type="match status" value="1"/>
</dbReference>
<dbReference type="Pfam" id="PF05860">
    <property type="entry name" value="TPS"/>
    <property type="match status" value="1"/>
</dbReference>
<dbReference type="InterPro" id="IPR011050">
    <property type="entry name" value="Pectin_lyase_fold/virulence"/>
</dbReference>
<organism evidence="3 4">
    <name type="scientific">Marinospirillum celere</name>
    <dbReference type="NCBI Taxonomy" id="1122252"/>
    <lineage>
        <taxon>Bacteria</taxon>
        <taxon>Pseudomonadati</taxon>
        <taxon>Pseudomonadota</taxon>
        <taxon>Gammaproteobacteria</taxon>
        <taxon>Oceanospirillales</taxon>
        <taxon>Oceanospirillaceae</taxon>
        <taxon>Marinospirillum</taxon>
    </lineage>
</organism>
<evidence type="ECO:0000259" key="2">
    <source>
        <dbReference type="SMART" id="SM00912"/>
    </source>
</evidence>
<evidence type="ECO:0000256" key="1">
    <source>
        <dbReference type="SAM" id="SignalP"/>
    </source>
</evidence>
<dbReference type="RefSeq" id="WP_091965047.1">
    <property type="nucleotide sequence ID" value="NZ_FOLH01000008.1"/>
</dbReference>
<dbReference type="Proteomes" id="UP000199058">
    <property type="component" value="Unassembled WGS sequence"/>
</dbReference>
<reference evidence="3 4" key="1">
    <citation type="submission" date="2016-10" db="EMBL/GenBank/DDBJ databases">
        <authorList>
            <person name="de Groot N.N."/>
        </authorList>
    </citation>
    <scope>NUCLEOTIDE SEQUENCE [LARGE SCALE GENOMIC DNA]</scope>
    <source>
        <strain evidence="3 4">DSM 18438</strain>
    </source>
</reference>
<dbReference type="SUPFAM" id="SSF51126">
    <property type="entry name" value="Pectin lyase-like"/>
    <property type="match status" value="1"/>
</dbReference>